<evidence type="ECO:0000256" key="14">
    <source>
        <dbReference type="SAM" id="MobiDB-lite"/>
    </source>
</evidence>
<dbReference type="AlphaFoldDB" id="A0A2Z4Y6Z2"/>
<evidence type="ECO:0000256" key="10">
    <source>
        <dbReference type="ARBA" id="ARBA00023204"/>
    </source>
</evidence>
<dbReference type="GO" id="GO:0006281">
    <property type="term" value="P:DNA repair"/>
    <property type="evidence" value="ECO:0007669"/>
    <property type="project" value="UniProtKB-UniRule"/>
</dbReference>
<dbReference type="InterPro" id="IPR006199">
    <property type="entry name" value="LexA_DNA-bd_dom"/>
</dbReference>
<evidence type="ECO:0000313" key="18">
    <source>
        <dbReference type="Proteomes" id="UP000262583"/>
    </source>
</evidence>
<protein>
    <recommendedName>
        <fullName evidence="12">LexA repressor</fullName>
        <ecNumber evidence="12">3.4.21.88</ecNumber>
    </recommendedName>
</protein>
<dbReference type="CDD" id="cd00090">
    <property type="entry name" value="HTH_ARSR"/>
    <property type="match status" value="1"/>
</dbReference>
<dbReference type="InterPro" id="IPR036286">
    <property type="entry name" value="LexA/Signal_pep-like_sf"/>
</dbReference>
<dbReference type="Pfam" id="PF01726">
    <property type="entry name" value="LexA_DNA_bind"/>
    <property type="match status" value="1"/>
</dbReference>
<keyword evidence="3 12" id="KW-0235">DNA replication</keyword>
<evidence type="ECO:0000256" key="3">
    <source>
        <dbReference type="ARBA" id="ARBA00022705"/>
    </source>
</evidence>
<evidence type="ECO:0000313" key="17">
    <source>
        <dbReference type="EMBL" id="AXA37007.1"/>
    </source>
</evidence>
<dbReference type="Gene3D" id="1.10.10.10">
    <property type="entry name" value="Winged helix-like DNA-binding domain superfamily/Winged helix DNA-binding domain"/>
    <property type="match status" value="1"/>
</dbReference>
<keyword evidence="8 12" id="KW-0238">DNA-binding</keyword>
<organism evidence="17 18">
    <name type="scientific">Sumerlaea chitinivorans</name>
    <dbReference type="NCBI Taxonomy" id="2250252"/>
    <lineage>
        <taxon>Bacteria</taxon>
        <taxon>Candidatus Sumerlaeota</taxon>
        <taxon>Candidatus Sumerlaeia</taxon>
        <taxon>Candidatus Sumerlaeales</taxon>
        <taxon>Candidatus Sumerlaeaceae</taxon>
        <taxon>Candidatus Sumerlaea</taxon>
    </lineage>
</organism>
<dbReference type="EC" id="3.4.21.88" evidence="12"/>
<dbReference type="GO" id="GO:0009432">
    <property type="term" value="P:SOS response"/>
    <property type="evidence" value="ECO:0007669"/>
    <property type="project" value="UniProtKB-UniRule"/>
</dbReference>
<feature type="active site" description="For autocatalytic cleavage activity" evidence="12">
    <location>
        <position position="199"/>
    </location>
</feature>
<evidence type="ECO:0000256" key="2">
    <source>
        <dbReference type="ARBA" id="ARBA00022491"/>
    </source>
</evidence>
<evidence type="ECO:0000256" key="9">
    <source>
        <dbReference type="ARBA" id="ARBA00023163"/>
    </source>
</evidence>
<dbReference type="PANTHER" id="PTHR33516">
    <property type="entry name" value="LEXA REPRESSOR"/>
    <property type="match status" value="1"/>
</dbReference>
<dbReference type="PANTHER" id="PTHR33516:SF2">
    <property type="entry name" value="LEXA REPRESSOR-RELATED"/>
    <property type="match status" value="1"/>
</dbReference>
<dbReference type="InterPro" id="IPR006197">
    <property type="entry name" value="Peptidase_S24_LexA"/>
</dbReference>
<keyword evidence="2 12" id="KW-0678">Repressor</keyword>
<evidence type="ECO:0000256" key="5">
    <source>
        <dbReference type="ARBA" id="ARBA00022801"/>
    </source>
</evidence>
<dbReference type="EMBL" id="CP030759">
    <property type="protein sequence ID" value="AXA37007.1"/>
    <property type="molecule type" value="Genomic_DNA"/>
</dbReference>
<evidence type="ECO:0000259" key="15">
    <source>
        <dbReference type="Pfam" id="PF00717"/>
    </source>
</evidence>
<reference evidence="17 18" key="1">
    <citation type="submission" date="2018-05" db="EMBL/GenBank/DDBJ databases">
        <title>A metagenomic window into the 2 km-deep terrestrial subsurface aquifer revealed taxonomically and functionally diverse microbial community comprising novel uncultured bacterial lineages.</title>
        <authorList>
            <person name="Kadnikov V.V."/>
            <person name="Mardanov A.V."/>
            <person name="Beletsky A.V."/>
            <person name="Banks D."/>
            <person name="Pimenov N.V."/>
            <person name="Frank Y.A."/>
            <person name="Karnachuk O.V."/>
            <person name="Ravin N.V."/>
        </authorList>
    </citation>
    <scope>NUCLEOTIDE SEQUENCE [LARGE SCALE GENOMIC DNA]</scope>
    <source>
        <strain evidence="17">BY</strain>
    </source>
</reference>
<dbReference type="SUPFAM" id="SSF51306">
    <property type="entry name" value="LexA/Signal peptidase"/>
    <property type="match status" value="1"/>
</dbReference>
<comment type="similarity">
    <text evidence="1 12 13">Belongs to the peptidase S24 family.</text>
</comment>
<evidence type="ECO:0000256" key="7">
    <source>
        <dbReference type="ARBA" id="ARBA00023015"/>
    </source>
</evidence>
<dbReference type="PRINTS" id="PR00726">
    <property type="entry name" value="LEXASERPTASE"/>
</dbReference>
<dbReference type="GO" id="GO:0006260">
    <property type="term" value="P:DNA replication"/>
    <property type="evidence" value="ECO:0007669"/>
    <property type="project" value="UniProtKB-UniRule"/>
</dbReference>
<dbReference type="HAMAP" id="MF_00015">
    <property type="entry name" value="LexA"/>
    <property type="match status" value="1"/>
</dbReference>
<dbReference type="InterPro" id="IPR036390">
    <property type="entry name" value="WH_DNA-bd_sf"/>
</dbReference>
<keyword evidence="9 12" id="KW-0804">Transcription</keyword>
<dbReference type="InterPro" id="IPR011991">
    <property type="entry name" value="ArsR-like_HTH"/>
</dbReference>
<dbReference type="Pfam" id="PF00717">
    <property type="entry name" value="Peptidase_S24"/>
    <property type="match status" value="1"/>
</dbReference>
<feature type="domain" description="Peptidase S24/S26A/S26B/S26C" evidence="15">
    <location>
        <begin position="120"/>
        <end position="236"/>
    </location>
</feature>
<dbReference type="GO" id="GO:0003677">
    <property type="term" value="F:DNA binding"/>
    <property type="evidence" value="ECO:0007669"/>
    <property type="project" value="UniProtKB-UniRule"/>
</dbReference>
<proteinExistence type="inferred from homology"/>
<dbReference type="InterPro" id="IPR006200">
    <property type="entry name" value="LexA"/>
</dbReference>
<dbReference type="GO" id="GO:0004252">
    <property type="term" value="F:serine-type endopeptidase activity"/>
    <property type="evidence" value="ECO:0007669"/>
    <property type="project" value="UniProtKB-UniRule"/>
</dbReference>
<evidence type="ECO:0000256" key="8">
    <source>
        <dbReference type="ARBA" id="ARBA00023125"/>
    </source>
</evidence>
<name>A0A2Z4Y6Z2_SUMC1</name>
<keyword evidence="4 12" id="KW-0227">DNA damage</keyword>
<dbReference type="SUPFAM" id="SSF46785">
    <property type="entry name" value="Winged helix' DNA-binding domain"/>
    <property type="match status" value="1"/>
</dbReference>
<keyword evidence="6 12" id="KW-0068">Autocatalytic cleavage</keyword>
<feature type="site" description="Cleavage; by autolysis" evidence="12">
    <location>
        <begin position="127"/>
        <end position="128"/>
    </location>
</feature>
<feature type="DNA-binding region" description="H-T-H motif" evidence="12">
    <location>
        <begin position="50"/>
        <end position="70"/>
    </location>
</feature>
<keyword evidence="7 12" id="KW-0805">Transcription regulation</keyword>
<evidence type="ECO:0000256" key="4">
    <source>
        <dbReference type="ARBA" id="ARBA00022763"/>
    </source>
</evidence>
<dbReference type="Gene3D" id="2.10.109.10">
    <property type="entry name" value="Umud Fragment, subunit A"/>
    <property type="match status" value="1"/>
</dbReference>
<dbReference type="NCBIfam" id="TIGR00498">
    <property type="entry name" value="lexA"/>
    <property type="match status" value="1"/>
</dbReference>
<dbReference type="GO" id="GO:0006508">
    <property type="term" value="P:proteolysis"/>
    <property type="evidence" value="ECO:0007669"/>
    <property type="project" value="UniProtKB-KW"/>
</dbReference>
<dbReference type="FunFam" id="2.10.109.10:FF:000001">
    <property type="entry name" value="LexA repressor"/>
    <property type="match status" value="1"/>
</dbReference>
<keyword evidence="5 12" id="KW-0378">Hydrolase</keyword>
<dbReference type="InterPro" id="IPR015927">
    <property type="entry name" value="Peptidase_S24_S26A/B/C"/>
</dbReference>
<keyword evidence="10 12" id="KW-0234">DNA repair</keyword>
<dbReference type="KEGG" id="schv:BRCON_2230"/>
<evidence type="ECO:0000259" key="16">
    <source>
        <dbReference type="Pfam" id="PF01726"/>
    </source>
</evidence>
<dbReference type="CDD" id="cd06529">
    <property type="entry name" value="S24_LexA-like"/>
    <property type="match status" value="1"/>
</dbReference>
<sequence length="242" mass="26675">MDSSRPKLAIGRLAASGGKKSAEMTLSEKQREILEYLQREHERTGVYPSIRELAQGVGLRSTNTVHYHLRQLEKLGLLRRSRTARTYELLEGGLAPVGRISRAPRRPAEPQGRSRAVRIPLLGRVAAGTPILAEQNFEGFVNLTEYFAPSGETFALRVRGDSMIEAGIFDGDVVIVRSQPTVQNGEIAVVVIDGEATVKRLYEEPDAWRLEPANAALQSIRVPKSEPAFRIAGKVVGVLRKL</sequence>
<feature type="active site" description="For autocatalytic cleavage activity" evidence="12">
    <location>
        <position position="162"/>
    </location>
</feature>
<feature type="domain" description="LexA repressor DNA-binding" evidence="16">
    <location>
        <begin position="25"/>
        <end position="83"/>
    </location>
</feature>
<dbReference type="InterPro" id="IPR050077">
    <property type="entry name" value="LexA_repressor"/>
</dbReference>
<feature type="region of interest" description="Disordered" evidence="14">
    <location>
        <begin position="1"/>
        <end position="23"/>
    </location>
</feature>
<evidence type="ECO:0000256" key="6">
    <source>
        <dbReference type="ARBA" id="ARBA00022813"/>
    </source>
</evidence>
<keyword evidence="17" id="KW-0645">Protease</keyword>
<dbReference type="Proteomes" id="UP000262583">
    <property type="component" value="Chromosome"/>
</dbReference>
<evidence type="ECO:0000256" key="12">
    <source>
        <dbReference type="HAMAP-Rule" id="MF_00015"/>
    </source>
</evidence>
<keyword evidence="11 12" id="KW-0742">SOS response</keyword>
<accession>A0A2Z4Y6Z2</accession>
<comment type="subunit">
    <text evidence="12">Homodimer.</text>
</comment>
<dbReference type="InterPro" id="IPR036388">
    <property type="entry name" value="WH-like_DNA-bd_sf"/>
</dbReference>
<evidence type="ECO:0000256" key="11">
    <source>
        <dbReference type="ARBA" id="ARBA00023236"/>
    </source>
</evidence>
<evidence type="ECO:0000256" key="1">
    <source>
        <dbReference type="ARBA" id="ARBA00007484"/>
    </source>
</evidence>
<evidence type="ECO:0000256" key="13">
    <source>
        <dbReference type="RuleBase" id="RU003991"/>
    </source>
</evidence>
<gene>
    <name evidence="12" type="primary">lexA</name>
    <name evidence="17" type="ORF">BRCON_2230</name>
</gene>
<dbReference type="GO" id="GO:0045892">
    <property type="term" value="P:negative regulation of DNA-templated transcription"/>
    <property type="evidence" value="ECO:0007669"/>
    <property type="project" value="UniProtKB-UniRule"/>
</dbReference>
<comment type="function">
    <text evidence="12">Represses a number of genes involved in the response to DNA damage (SOS response), including recA and lexA. In the presence of single-stranded DNA, RecA interacts with LexA causing an autocatalytic cleavage which disrupts the DNA-binding part of LexA, leading to derepression of the SOS regulon and eventually DNA repair.</text>
</comment>
<comment type="catalytic activity">
    <reaction evidence="12">
        <text>Hydrolysis of Ala-|-Gly bond in repressor LexA.</text>
        <dbReference type="EC" id="3.4.21.88"/>
    </reaction>
</comment>
<dbReference type="InterPro" id="IPR039418">
    <property type="entry name" value="LexA-like"/>
</dbReference>